<dbReference type="Proteomes" id="UP000270471">
    <property type="component" value="Unassembled WGS sequence"/>
</dbReference>
<proteinExistence type="inferred from homology"/>
<protein>
    <submittedName>
        <fullName evidence="4">Cobalamin-binding protein</fullName>
    </submittedName>
</protein>
<dbReference type="InterPro" id="IPR002491">
    <property type="entry name" value="ABC_transptr_periplasmic_BD"/>
</dbReference>
<comment type="caution">
    <text evidence="4">The sequence shown here is derived from an EMBL/GenBank/DDBJ whole genome shotgun (WGS) entry which is preliminary data.</text>
</comment>
<feature type="domain" description="Fe/B12 periplasmic-binding" evidence="3">
    <location>
        <begin position="2"/>
        <end position="239"/>
    </location>
</feature>
<dbReference type="PANTHER" id="PTHR30535">
    <property type="entry name" value="VITAMIN B12-BINDING PROTEIN"/>
    <property type="match status" value="1"/>
</dbReference>
<sequence length="239" mass="25620">MRVVSLVPSLTEAVAETVPGALAGATDWCTHPADLPVTRVGGTKNPSVDRIVALAPDLVIANEEENRAPDLDALRAAGLTVLVTEVRSVPQAFRELARVLTACGATIRPRWLDEAEDAWSAPPVPALRAKAVVPVWRRPWMVLGRDTFAGDVLARLGVDNIHAGHADRYPRIPLDELRAAAPGLVVLPDEPYRFTADDGPEAFPGLPCALVSGRHLTWYGPSLAEAPRVLSAALRAVHR</sequence>
<comment type="similarity">
    <text evidence="1">Belongs to the bacterial solute-binding protein 8 family.</text>
</comment>
<dbReference type="Gene3D" id="3.40.50.1980">
    <property type="entry name" value="Nitrogenase molybdenum iron protein domain"/>
    <property type="match status" value="2"/>
</dbReference>
<dbReference type="NCBIfam" id="NF038402">
    <property type="entry name" value="TroA_like"/>
    <property type="match status" value="1"/>
</dbReference>
<dbReference type="AlphaFoldDB" id="A0A3M0IKP1"/>
<dbReference type="InterPro" id="IPR054828">
    <property type="entry name" value="Vit_B12_bind_prot"/>
</dbReference>
<dbReference type="InterPro" id="IPR050902">
    <property type="entry name" value="ABC_Transporter_SBP"/>
</dbReference>
<keyword evidence="5" id="KW-1185">Reference proteome</keyword>
<gene>
    <name evidence="4" type="ORF">CTZ28_06420</name>
</gene>
<dbReference type="RefSeq" id="WP_121888500.1">
    <property type="nucleotide sequence ID" value="NZ_PENI01000003.1"/>
</dbReference>
<accession>A0A3M0IKP1</accession>
<evidence type="ECO:0000313" key="4">
    <source>
        <dbReference type="EMBL" id="RMB86919.1"/>
    </source>
</evidence>
<dbReference type="OrthoDB" id="9816357at2"/>
<organism evidence="4 5">
    <name type="scientific">Streptomyces shenzhenensis</name>
    <dbReference type="NCBI Taxonomy" id="943815"/>
    <lineage>
        <taxon>Bacteria</taxon>
        <taxon>Bacillati</taxon>
        <taxon>Actinomycetota</taxon>
        <taxon>Actinomycetes</taxon>
        <taxon>Kitasatosporales</taxon>
        <taxon>Streptomycetaceae</taxon>
        <taxon>Streptomyces</taxon>
    </lineage>
</organism>
<dbReference type="PROSITE" id="PS50983">
    <property type="entry name" value="FE_B12_PBP"/>
    <property type="match status" value="1"/>
</dbReference>
<dbReference type="EMBL" id="PENI01000003">
    <property type="protein sequence ID" value="RMB86919.1"/>
    <property type="molecule type" value="Genomic_DNA"/>
</dbReference>
<dbReference type="Pfam" id="PF01497">
    <property type="entry name" value="Peripla_BP_2"/>
    <property type="match status" value="1"/>
</dbReference>
<keyword evidence="2" id="KW-0732">Signal</keyword>
<evidence type="ECO:0000256" key="2">
    <source>
        <dbReference type="ARBA" id="ARBA00022729"/>
    </source>
</evidence>
<evidence type="ECO:0000259" key="3">
    <source>
        <dbReference type="PROSITE" id="PS50983"/>
    </source>
</evidence>
<reference evidence="4 5" key="1">
    <citation type="submission" date="2017-11" db="EMBL/GenBank/DDBJ databases">
        <title>Draft genome of actinobacteria isolated from guarana (Paullinia cupana (Mart.) Ducke.</title>
        <authorList>
            <person name="Siqueira K.A."/>
            <person name="Liotti R.G."/>
            <person name="Mendes T.A.O."/>
            <person name="Soares M.A."/>
        </authorList>
    </citation>
    <scope>NUCLEOTIDE SEQUENCE [LARGE SCALE GENOMIC DNA]</scope>
    <source>
        <strain evidence="4 5">193</strain>
    </source>
</reference>
<evidence type="ECO:0000256" key="1">
    <source>
        <dbReference type="ARBA" id="ARBA00008814"/>
    </source>
</evidence>
<dbReference type="PANTHER" id="PTHR30535:SF35">
    <property type="entry name" value="PERIPLASMIC BINDING PROTEIN"/>
    <property type="match status" value="1"/>
</dbReference>
<evidence type="ECO:0000313" key="5">
    <source>
        <dbReference type="Proteomes" id="UP000270471"/>
    </source>
</evidence>
<name>A0A3M0IKP1_9ACTN</name>
<dbReference type="SUPFAM" id="SSF53807">
    <property type="entry name" value="Helical backbone' metal receptor"/>
    <property type="match status" value="1"/>
</dbReference>